<reference evidence="9 10" key="1">
    <citation type="submission" date="2018-08" db="EMBL/GenBank/DDBJ databases">
        <title>Draft genome of the lignicolous fungus Coniochaeta pulveracea.</title>
        <authorList>
            <person name="Borstlap C.J."/>
            <person name="De Witt R.N."/>
            <person name="Botha A."/>
            <person name="Volschenk H."/>
        </authorList>
    </citation>
    <scope>NUCLEOTIDE SEQUENCE [LARGE SCALE GENOMIC DNA]</scope>
    <source>
        <strain evidence="9 10">CAB683</strain>
    </source>
</reference>
<keyword evidence="2 7" id="KW-0812">Transmembrane</keyword>
<dbReference type="PANTHER" id="PTHR33048">
    <property type="entry name" value="PTH11-LIKE INTEGRAL MEMBRANE PROTEIN (AFU_ORTHOLOGUE AFUA_5G11245)"/>
    <property type="match status" value="1"/>
</dbReference>
<keyword evidence="10" id="KW-1185">Reference proteome</keyword>
<evidence type="ECO:0000256" key="2">
    <source>
        <dbReference type="ARBA" id="ARBA00022692"/>
    </source>
</evidence>
<dbReference type="PANTHER" id="PTHR33048:SF42">
    <property type="entry name" value="INTEGRAL MEMBRANE PROTEIN"/>
    <property type="match status" value="1"/>
</dbReference>
<feature type="transmembrane region" description="Helical" evidence="7">
    <location>
        <begin position="253"/>
        <end position="277"/>
    </location>
</feature>
<dbReference type="STRING" id="177199.A0A420XZL8"/>
<comment type="similarity">
    <text evidence="5">Belongs to the SAT4 family.</text>
</comment>
<name>A0A420XZL8_9PEZI</name>
<evidence type="ECO:0000256" key="4">
    <source>
        <dbReference type="ARBA" id="ARBA00023136"/>
    </source>
</evidence>
<evidence type="ECO:0000313" key="10">
    <source>
        <dbReference type="Proteomes" id="UP000275385"/>
    </source>
</evidence>
<dbReference type="Proteomes" id="UP000275385">
    <property type="component" value="Unassembled WGS sequence"/>
</dbReference>
<feature type="compositionally biased region" description="Low complexity" evidence="6">
    <location>
        <begin position="293"/>
        <end position="307"/>
    </location>
</feature>
<keyword evidence="4 7" id="KW-0472">Membrane</keyword>
<feature type="transmembrane region" description="Helical" evidence="7">
    <location>
        <begin position="215"/>
        <end position="233"/>
    </location>
</feature>
<protein>
    <recommendedName>
        <fullName evidence="8">Rhodopsin domain-containing protein</fullName>
    </recommendedName>
</protein>
<dbReference type="AlphaFoldDB" id="A0A420XZL8"/>
<dbReference type="GO" id="GO:0016020">
    <property type="term" value="C:membrane"/>
    <property type="evidence" value="ECO:0007669"/>
    <property type="project" value="UniProtKB-SubCell"/>
</dbReference>
<keyword evidence="3 7" id="KW-1133">Transmembrane helix</keyword>
<feature type="transmembrane region" description="Helical" evidence="7">
    <location>
        <begin position="96"/>
        <end position="114"/>
    </location>
</feature>
<dbReference type="InterPro" id="IPR049326">
    <property type="entry name" value="Rhodopsin_dom_fungi"/>
</dbReference>
<sequence length="375" mass="40974">MQPNDGLTGRPTGQGPIETLGPNMNAVVWLLVGLSGLFLGLRIYCKFMKSRGLWWDDYLLIASWLSLVLDGIMVSIQVTLGFGRHVFDVDPSHFPLIQIYGNVAFSAAVLATVWSKTSFGITLLRITEGKMKPVIWFILVSMNTAMHLHALFPWIQCSPISKGWFRDIPGTCWSPEVSVIYGVFASTYSGSVDIVLALLPWSIVWNLQMRKKEKVGVAVAMSMGVFAGCTAFIKSAKLPLLANGDFTFESYSLVAWGAAEVATTIMASSIPVLRVLVREVKAITSKKYGFSSGNNSRSNGTNSLGRSDTVIVGGNGHKKSPSVHVLSTFKGSKSDNRSDTSVLITEPAEGIIIQTQEINIEYHRRDGRSEVDSMV</sequence>
<dbReference type="OrthoDB" id="5417887at2759"/>
<dbReference type="InterPro" id="IPR052337">
    <property type="entry name" value="SAT4-like"/>
</dbReference>
<proteinExistence type="inferred from homology"/>
<evidence type="ECO:0000256" key="7">
    <source>
        <dbReference type="SAM" id="Phobius"/>
    </source>
</evidence>
<accession>A0A420XZL8</accession>
<feature type="transmembrane region" description="Helical" evidence="7">
    <location>
        <begin position="26"/>
        <end position="45"/>
    </location>
</feature>
<feature type="region of interest" description="Disordered" evidence="6">
    <location>
        <begin position="293"/>
        <end position="323"/>
    </location>
</feature>
<feature type="transmembrane region" description="Helical" evidence="7">
    <location>
        <begin position="179"/>
        <end position="203"/>
    </location>
</feature>
<comment type="subcellular location">
    <subcellularLocation>
        <location evidence="1">Membrane</location>
        <topology evidence="1">Multi-pass membrane protein</topology>
    </subcellularLocation>
</comment>
<evidence type="ECO:0000256" key="3">
    <source>
        <dbReference type="ARBA" id="ARBA00022989"/>
    </source>
</evidence>
<evidence type="ECO:0000313" key="9">
    <source>
        <dbReference type="EMBL" id="RKU41076.1"/>
    </source>
</evidence>
<evidence type="ECO:0000259" key="8">
    <source>
        <dbReference type="Pfam" id="PF20684"/>
    </source>
</evidence>
<evidence type="ECO:0000256" key="1">
    <source>
        <dbReference type="ARBA" id="ARBA00004141"/>
    </source>
</evidence>
<dbReference type="EMBL" id="QVQW01000083">
    <property type="protein sequence ID" value="RKU41076.1"/>
    <property type="molecule type" value="Genomic_DNA"/>
</dbReference>
<feature type="domain" description="Rhodopsin" evidence="8">
    <location>
        <begin position="41"/>
        <end position="278"/>
    </location>
</feature>
<feature type="transmembrane region" description="Helical" evidence="7">
    <location>
        <begin position="134"/>
        <end position="155"/>
    </location>
</feature>
<dbReference type="Pfam" id="PF20684">
    <property type="entry name" value="Fung_rhodopsin"/>
    <property type="match status" value="1"/>
</dbReference>
<feature type="transmembrane region" description="Helical" evidence="7">
    <location>
        <begin position="57"/>
        <end position="76"/>
    </location>
</feature>
<evidence type="ECO:0000256" key="6">
    <source>
        <dbReference type="SAM" id="MobiDB-lite"/>
    </source>
</evidence>
<organism evidence="9 10">
    <name type="scientific">Coniochaeta pulveracea</name>
    <dbReference type="NCBI Taxonomy" id="177199"/>
    <lineage>
        <taxon>Eukaryota</taxon>
        <taxon>Fungi</taxon>
        <taxon>Dikarya</taxon>
        <taxon>Ascomycota</taxon>
        <taxon>Pezizomycotina</taxon>
        <taxon>Sordariomycetes</taxon>
        <taxon>Sordariomycetidae</taxon>
        <taxon>Coniochaetales</taxon>
        <taxon>Coniochaetaceae</taxon>
        <taxon>Coniochaeta</taxon>
    </lineage>
</organism>
<evidence type="ECO:0000256" key="5">
    <source>
        <dbReference type="ARBA" id="ARBA00038359"/>
    </source>
</evidence>
<gene>
    <name evidence="9" type="ORF">DL546_003409</name>
</gene>
<comment type="caution">
    <text evidence="9">The sequence shown here is derived from an EMBL/GenBank/DDBJ whole genome shotgun (WGS) entry which is preliminary data.</text>
</comment>